<comment type="caution">
    <text evidence="1">The sequence shown here is derived from an EMBL/GenBank/DDBJ whole genome shotgun (WGS) entry which is preliminary data.</text>
</comment>
<dbReference type="AlphaFoldDB" id="A0A2M8L7W9"/>
<accession>A0A2M8L7W9</accession>
<organism evidence="1 2">
    <name type="scientific">Candidatus Shapirobacteria bacterium CG10_big_fil_rev_8_21_14_0_10_48_15</name>
    <dbReference type="NCBI Taxonomy" id="1974484"/>
    <lineage>
        <taxon>Bacteria</taxon>
        <taxon>Candidatus Shapironibacteriota</taxon>
    </lineage>
</organism>
<dbReference type="EMBL" id="PFEM01000003">
    <property type="protein sequence ID" value="PJE70346.1"/>
    <property type="molecule type" value="Genomic_DNA"/>
</dbReference>
<reference evidence="2" key="1">
    <citation type="submission" date="2017-09" db="EMBL/GenBank/DDBJ databases">
        <title>Depth-based differentiation of microbial function through sediment-hosted aquifers and enrichment of novel symbionts in the deep terrestrial subsurface.</title>
        <authorList>
            <person name="Probst A.J."/>
            <person name="Ladd B."/>
            <person name="Jarett J.K."/>
            <person name="Geller-Mcgrath D.E."/>
            <person name="Sieber C.M.K."/>
            <person name="Emerson J.B."/>
            <person name="Anantharaman K."/>
            <person name="Thomas B.C."/>
            <person name="Malmstrom R."/>
            <person name="Stieglmeier M."/>
            <person name="Klingl A."/>
            <person name="Woyke T."/>
            <person name="Ryan C.M."/>
            <person name="Banfield J.F."/>
        </authorList>
    </citation>
    <scope>NUCLEOTIDE SEQUENCE [LARGE SCALE GENOMIC DNA]</scope>
</reference>
<proteinExistence type="predicted"/>
<sequence>MGGKGRQTEAAWFAQEARRLKRALGSLPGVKCVTVRRVCCSDIGCPVCYLPEVTIRMEDGGKEHIYFDGATYRTTCGRELAKQIATVLRAA</sequence>
<protein>
    <submittedName>
        <fullName evidence="1">Uncharacterized protein</fullName>
    </submittedName>
</protein>
<gene>
    <name evidence="1" type="ORF">COU97_00075</name>
</gene>
<evidence type="ECO:0000313" key="1">
    <source>
        <dbReference type="EMBL" id="PJE70346.1"/>
    </source>
</evidence>
<dbReference type="Proteomes" id="UP000231579">
    <property type="component" value="Unassembled WGS sequence"/>
</dbReference>
<name>A0A2M8L7W9_9BACT</name>
<evidence type="ECO:0000313" key="2">
    <source>
        <dbReference type="Proteomes" id="UP000231579"/>
    </source>
</evidence>